<comment type="caution">
    <text evidence="1">The sequence shown here is derived from an EMBL/GenBank/DDBJ whole genome shotgun (WGS) entry which is preliminary data.</text>
</comment>
<name>A0A9P9BHW3_9PEZI</name>
<organism evidence="1 2">
    <name type="scientific">Microdochium trichocladiopsis</name>
    <dbReference type="NCBI Taxonomy" id="1682393"/>
    <lineage>
        <taxon>Eukaryota</taxon>
        <taxon>Fungi</taxon>
        <taxon>Dikarya</taxon>
        <taxon>Ascomycota</taxon>
        <taxon>Pezizomycotina</taxon>
        <taxon>Sordariomycetes</taxon>
        <taxon>Xylariomycetidae</taxon>
        <taxon>Xylariales</taxon>
        <taxon>Microdochiaceae</taxon>
        <taxon>Microdochium</taxon>
    </lineage>
</organism>
<dbReference type="RefSeq" id="XP_046004722.1">
    <property type="nucleotide sequence ID" value="XM_046161625.1"/>
</dbReference>
<dbReference type="AlphaFoldDB" id="A0A9P9BHW3"/>
<proteinExistence type="predicted"/>
<protein>
    <submittedName>
        <fullName evidence="1">Uncharacterized protein</fullName>
    </submittedName>
</protein>
<dbReference type="OrthoDB" id="1747771at2759"/>
<dbReference type="Proteomes" id="UP000756346">
    <property type="component" value="Unassembled WGS sequence"/>
</dbReference>
<accession>A0A9P9BHW3</accession>
<evidence type="ECO:0000313" key="2">
    <source>
        <dbReference type="Proteomes" id="UP000756346"/>
    </source>
</evidence>
<sequence length="194" mass="21354">MWSVMPSCAGWVVVAMRTGRNGVSRLTRKVRCDKAVPCLPCSKRGEADACMRETVIVRGQVTTARDSTGSPSYDELTQEVQRLRPTLSETTAPESHGAPPLSRALPYVDHSGYEQLLLHTGNDRPACSTLISPDEIILPSRACSQALIAYDRSWNSWVHYGVEYPAFEEQHARFLESLAAGAARCCDASDIQKQ</sequence>
<keyword evidence="2" id="KW-1185">Reference proteome</keyword>
<gene>
    <name evidence="1" type="ORF">B0I36DRAFT_398759</name>
</gene>
<reference evidence="1" key="1">
    <citation type="journal article" date="2021" name="Nat. Commun.">
        <title>Genetic determinants of endophytism in the Arabidopsis root mycobiome.</title>
        <authorList>
            <person name="Mesny F."/>
            <person name="Miyauchi S."/>
            <person name="Thiergart T."/>
            <person name="Pickel B."/>
            <person name="Atanasova L."/>
            <person name="Karlsson M."/>
            <person name="Huettel B."/>
            <person name="Barry K.W."/>
            <person name="Haridas S."/>
            <person name="Chen C."/>
            <person name="Bauer D."/>
            <person name="Andreopoulos W."/>
            <person name="Pangilinan J."/>
            <person name="LaButti K."/>
            <person name="Riley R."/>
            <person name="Lipzen A."/>
            <person name="Clum A."/>
            <person name="Drula E."/>
            <person name="Henrissat B."/>
            <person name="Kohler A."/>
            <person name="Grigoriev I.V."/>
            <person name="Martin F.M."/>
            <person name="Hacquard S."/>
        </authorList>
    </citation>
    <scope>NUCLEOTIDE SEQUENCE</scope>
    <source>
        <strain evidence="1">MPI-CAGE-CH-0230</strain>
    </source>
</reference>
<evidence type="ECO:0000313" key="1">
    <source>
        <dbReference type="EMBL" id="KAH7012457.1"/>
    </source>
</evidence>
<dbReference type="EMBL" id="JAGTJQ010000014">
    <property type="protein sequence ID" value="KAH7012457.1"/>
    <property type="molecule type" value="Genomic_DNA"/>
</dbReference>
<dbReference type="GeneID" id="70191171"/>